<reference evidence="14 15" key="1">
    <citation type="journal article" date="2015" name="Genome Announc.">
        <title>Draft Genome Sequence and Gene Annotation of the Entomopathogenic Fungus Verticillium hemipterigenum.</title>
        <authorList>
            <person name="Horn F."/>
            <person name="Habel A."/>
            <person name="Scharf D.H."/>
            <person name="Dworschak J."/>
            <person name="Brakhage A.A."/>
            <person name="Guthke R."/>
            <person name="Hertweck C."/>
            <person name="Linde J."/>
        </authorList>
    </citation>
    <scope>NUCLEOTIDE SEQUENCE [LARGE SCALE GENOMIC DNA]</scope>
</reference>
<dbReference type="Pfam" id="PF13023">
    <property type="entry name" value="HD_3"/>
    <property type="match status" value="1"/>
</dbReference>
<dbReference type="EMBL" id="CDHN01000003">
    <property type="protein sequence ID" value="CEJ90004.1"/>
    <property type="molecule type" value="Genomic_DNA"/>
</dbReference>
<dbReference type="PANTHER" id="PTHR11845:SF13">
    <property type="entry name" value="5'-DEOXYNUCLEOTIDASE HDDC2"/>
    <property type="match status" value="1"/>
</dbReference>
<evidence type="ECO:0000256" key="10">
    <source>
        <dbReference type="ARBA" id="ARBA00022801"/>
    </source>
</evidence>
<protein>
    <recommendedName>
        <fullName evidence="8">5'-deoxynucleotidase</fullName>
        <ecNumber evidence="8">3.1.3.89</ecNumber>
    </recommendedName>
</protein>
<keyword evidence="15" id="KW-1185">Reference proteome</keyword>
<evidence type="ECO:0000256" key="4">
    <source>
        <dbReference type="ARBA" id="ARBA00001946"/>
    </source>
</evidence>
<dbReference type="GO" id="GO:0046872">
    <property type="term" value="F:metal ion binding"/>
    <property type="evidence" value="ECO:0007669"/>
    <property type="project" value="UniProtKB-KW"/>
</dbReference>
<comment type="similarity">
    <text evidence="6">Belongs to the HDDC2 family.</text>
</comment>
<dbReference type="SMART" id="SM00471">
    <property type="entry name" value="HDc"/>
    <property type="match status" value="1"/>
</dbReference>
<dbReference type="GO" id="GO:0009159">
    <property type="term" value="P:deoxyribonucleoside monophosphate catabolic process"/>
    <property type="evidence" value="ECO:0007669"/>
    <property type="project" value="UniProtKB-ARBA"/>
</dbReference>
<evidence type="ECO:0000256" key="9">
    <source>
        <dbReference type="ARBA" id="ARBA00022723"/>
    </source>
</evidence>
<evidence type="ECO:0000313" key="15">
    <source>
        <dbReference type="Proteomes" id="UP000039046"/>
    </source>
</evidence>
<evidence type="ECO:0000256" key="11">
    <source>
        <dbReference type="ARBA" id="ARBA00022842"/>
    </source>
</evidence>
<feature type="domain" description="HD/PDEase" evidence="13">
    <location>
        <begin position="74"/>
        <end position="197"/>
    </location>
</feature>
<evidence type="ECO:0000256" key="3">
    <source>
        <dbReference type="ARBA" id="ARBA00001941"/>
    </source>
</evidence>
<accession>A0A0A1T5B2</accession>
<dbReference type="Proteomes" id="UP000039046">
    <property type="component" value="Unassembled WGS sequence"/>
</dbReference>
<dbReference type="InterPro" id="IPR003607">
    <property type="entry name" value="HD/PDEase_dom"/>
</dbReference>
<keyword evidence="10" id="KW-0378">Hydrolase</keyword>
<dbReference type="Gene3D" id="1.10.3210.10">
    <property type="entry name" value="Hypothetical protein af1432"/>
    <property type="match status" value="1"/>
</dbReference>
<name>A0A0A1T5B2_9HYPO</name>
<organism evidence="14 15">
    <name type="scientific">[Torrubiella] hemipterigena</name>
    <dbReference type="NCBI Taxonomy" id="1531966"/>
    <lineage>
        <taxon>Eukaryota</taxon>
        <taxon>Fungi</taxon>
        <taxon>Dikarya</taxon>
        <taxon>Ascomycota</taxon>
        <taxon>Pezizomycotina</taxon>
        <taxon>Sordariomycetes</taxon>
        <taxon>Hypocreomycetidae</taxon>
        <taxon>Hypocreales</taxon>
        <taxon>Clavicipitaceae</taxon>
        <taxon>Clavicipitaceae incertae sedis</taxon>
        <taxon>'Torrubiella' clade</taxon>
    </lineage>
</organism>
<dbReference type="GO" id="GO:0005737">
    <property type="term" value="C:cytoplasm"/>
    <property type="evidence" value="ECO:0007669"/>
    <property type="project" value="TreeGrafter"/>
</dbReference>
<comment type="cofactor">
    <cofactor evidence="4">
        <name>Mg(2+)</name>
        <dbReference type="ChEBI" id="CHEBI:18420"/>
    </cofactor>
</comment>
<dbReference type="GO" id="GO:0002953">
    <property type="term" value="F:5'-deoxynucleotidase activity"/>
    <property type="evidence" value="ECO:0007669"/>
    <property type="project" value="UniProtKB-EC"/>
</dbReference>
<dbReference type="PANTHER" id="PTHR11845">
    <property type="entry name" value="5'-DEOXYNUCLEOTIDASE HDDC2"/>
    <property type="match status" value="1"/>
</dbReference>
<evidence type="ECO:0000256" key="1">
    <source>
        <dbReference type="ARBA" id="ARBA00001638"/>
    </source>
</evidence>
<evidence type="ECO:0000256" key="6">
    <source>
        <dbReference type="ARBA" id="ARBA00009999"/>
    </source>
</evidence>
<evidence type="ECO:0000256" key="2">
    <source>
        <dbReference type="ARBA" id="ARBA00001936"/>
    </source>
</evidence>
<comment type="function">
    <text evidence="5">Catalyzes the dephosphorylation of the nucleoside 5'-monophosphates deoxyadenosine monophosphate (dAMP), deoxycytidine monophosphate (dCMP), deoxyguanosine monophosphate (dGMP) and deoxythymidine monophosphate (dTMP).</text>
</comment>
<keyword evidence="12" id="KW-0170">Cobalt</keyword>
<comment type="catalytic activity">
    <reaction evidence="1">
        <text>a 2'-deoxyribonucleoside 5'-phosphate + H2O = a 2'-deoxyribonucleoside + phosphate</text>
        <dbReference type="Rhea" id="RHEA:36167"/>
        <dbReference type="ChEBI" id="CHEBI:15377"/>
        <dbReference type="ChEBI" id="CHEBI:18274"/>
        <dbReference type="ChEBI" id="CHEBI:43474"/>
        <dbReference type="ChEBI" id="CHEBI:65317"/>
        <dbReference type="EC" id="3.1.3.89"/>
    </reaction>
</comment>
<evidence type="ECO:0000256" key="7">
    <source>
        <dbReference type="ARBA" id="ARBA00011738"/>
    </source>
</evidence>
<dbReference type="OrthoDB" id="10254258at2759"/>
<dbReference type="InterPro" id="IPR006674">
    <property type="entry name" value="HD_domain"/>
</dbReference>
<proteinExistence type="inferred from homology"/>
<evidence type="ECO:0000256" key="12">
    <source>
        <dbReference type="ARBA" id="ARBA00023285"/>
    </source>
</evidence>
<comment type="cofactor">
    <cofactor evidence="3">
        <name>Co(2+)</name>
        <dbReference type="ChEBI" id="CHEBI:48828"/>
    </cofactor>
</comment>
<dbReference type="HOGENOM" id="CLU_039453_2_0_1"/>
<keyword evidence="9" id="KW-0479">Metal-binding</keyword>
<evidence type="ECO:0000259" key="13">
    <source>
        <dbReference type="SMART" id="SM00471"/>
    </source>
</evidence>
<evidence type="ECO:0000256" key="8">
    <source>
        <dbReference type="ARBA" id="ARBA00012964"/>
    </source>
</evidence>
<keyword evidence="11" id="KW-0460">Magnesium</keyword>
<sequence>MGSIPDKTVTNTANMDDLGYTPNIKVSEPWTVEKAMEHVDKGKSFEGTPIAFFHILERLKTTKREGWRRFGINRGESIADHMYRMSLISMFAPPTLAPKLDMAKCMKMCLIHDMAELLVGDITPVDGVPKPEKSRRETTTMEYLTKTLLGGVHNGVTGEHIMEIWQEYEDSQTLDSHFIHDVDKIELLLQMNEYERRSQRAIDLGEFAWVSNKVTLPEMKEWAAALVKEREEFWAGQTTVHGQNGVDGGLNETEIAQRDEYYKRD</sequence>
<dbReference type="InterPro" id="IPR039356">
    <property type="entry name" value="YfbR/HDDC2"/>
</dbReference>
<dbReference type="AlphaFoldDB" id="A0A0A1T5B2"/>
<evidence type="ECO:0000256" key="5">
    <source>
        <dbReference type="ARBA" id="ARBA00004074"/>
    </source>
</evidence>
<evidence type="ECO:0000313" key="14">
    <source>
        <dbReference type="EMBL" id="CEJ90004.1"/>
    </source>
</evidence>
<dbReference type="FunFam" id="1.10.3210.10:FF:000011">
    <property type="entry name" value="HD domain-containing protein 2"/>
    <property type="match status" value="1"/>
</dbReference>
<comment type="cofactor">
    <cofactor evidence="2">
        <name>Mn(2+)</name>
        <dbReference type="ChEBI" id="CHEBI:29035"/>
    </cofactor>
</comment>
<dbReference type="SUPFAM" id="SSF109604">
    <property type="entry name" value="HD-domain/PDEase-like"/>
    <property type="match status" value="1"/>
</dbReference>
<dbReference type="STRING" id="1531966.A0A0A1T5B2"/>
<comment type="subunit">
    <text evidence="7">Homodimer.</text>
</comment>
<dbReference type="EC" id="3.1.3.89" evidence="8"/>
<gene>
    <name evidence="14" type="ORF">VHEMI05816</name>
</gene>